<dbReference type="CDD" id="cd00024">
    <property type="entry name" value="CD_CSD"/>
    <property type="match status" value="1"/>
</dbReference>
<dbReference type="Pfam" id="PF05033">
    <property type="entry name" value="Pre-SET"/>
    <property type="match status" value="1"/>
</dbReference>
<dbReference type="PANTHER" id="PTHR40240">
    <property type="entry name" value="PLEXUS, ISOFORM A"/>
    <property type="match status" value="1"/>
</dbReference>
<dbReference type="GO" id="GO:0008270">
    <property type="term" value="F:zinc ion binding"/>
    <property type="evidence" value="ECO:0007669"/>
    <property type="project" value="InterPro"/>
</dbReference>
<dbReference type="GO" id="GO:0032259">
    <property type="term" value="P:methylation"/>
    <property type="evidence" value="ECO:0007669"/>
    <property type="project" value="UniProtKB-KW"/>
</dbReference>
<sequence>TTSTPSRSVAYSPFAQHKLKLGTYMNSATSTPPAIASSSDQNNYQTNSNNKTGAASTYLYPSQNEMHRPDGESEVLDLRNTTSDVGILDLSMPDKNSITQVCYVCGDEYRRGSLIELSTVEPKDANDRDKPFFPIFGETHPRPARSRPKDPKGFIQACKPCFHHLIQQWQNYQTTILFHMMTAFLELERSHFFARPPVYSCFVTDSAMLATQTPLRSYYIFEDKNNKRYCIYVDYVPEKTTDEGVNMASSLGMINVVDISLKINTLTDLDLLLSMDEDGIKLVSQETQRVESHQSSPNAVKAIDSISSSTSKNWERYDDAYLTHLALNSDVQINCLESIPSLKRKCAQLKINTLTDLDLLLSMDEDGIKLVSQETQRVESHQSSPNAVKAIDSISSSTSKNWERYDDAYLTHLALNSDVQINCLESIPSLKRKCAQLKINTLTDLDLLLSMDEDGIKLVSQETQRVESHQSSPNAVKAIDSISSSTSKNWERYDDAYLTHLALNSDVQINCLESIPSLIRKCAQFGIVGNFGYETTNWFQQEMCVPESSQLAGQYEVERIIDHDTENHLYLIKWRGYGHEFNTWEPIDHLDGVTNSVKYFRYMEMSLSESNLVAFKKLILFSSILSDLIDPHNEDPYFILKLSGRCALGYKRQDLMALKNVLKTNSQFLARCLIEDQKNVTLDFCRILGNALKKFHIIESFNTFENFQNITILRAQFFKHLKGYEAAINNVILQGEIGSPKIEIENNCDLDLPPNNFTYIVRNTFTFEVKEAQLCGCHCDDGCVPDTKTCCPVINNAIPMYDKRGCIRNFRKTKIFECNSNCACPSTCCNRVIQKGRKTIGTPEADRRYTLRKRPASVAERATFVCYTCGVDTISSLLRLVYCCPNAEREPYYPFIKSMQPFPNASPISPQGMVQLCSSCNEKHSHLAEGGSTAANTSIDGRFTPSDNKSQANSESSNVRFKPYETLSINSTRDPKNSRRDSRPNTPNSQGPIENGHGQFPCYICKGVYATTQMEWLSTSAEHMNSHAMHFPCLKGNDNAPNRILACTRCVNHLAKQWESMDAERVPLEHRRYNIPSPIPQSSSPNGSRGISGIHTPPSTPSVSSTPASTSIYCFLCGLHSDLTLARVLYASKEGSRPYFPHLLKHKSPANAEQLRSDYSALVCTFCYHSLLSQWRKFDGANTISASERKYNWHDYLCNLCSITTYRKRVRALPIREFPIVADRKNEEGLLLENGEYAVVCLDCYESLRQQFAQYDRVGVPIEKRGYNWVQLPPPPEDSQEVAIARLPSGERSDKLNAANVRPIPNKKNSSPKQSSDKRESVQPKQGQKRPATSPVPLPPASLHHSSSGSLSNHITGAQPPPPTQNSTSGRGPFASALRNLAKQADIKEDESNSGAENVRGSTGSNNTLAATQRASNVDGRGSESRQNDGRQSSDDRSGNVKKRTLSPQPPEKMARISGPPSIQPELLARSGFQPYRSDERLSHPAGSFPLDAYASPFAAMPSHLPATLFSPAALQFQEQLFLDPRFQSMFRPGAHHPHAHAHPLYSPMPSPYAPHLYGMLPAGAAALGLGVPGIHERLKLEEEHRARLAREEEREREIQREKERQLREQRDREREQREKEQREKEQREREQREKEQREKEQRERELAEKEREARERDRMHHYSSQMYNPMQRSLGLLAPLMPGLSSPMGLGRLPHGISSLSPYHPSNQRQSPHAMGMNLGLSSLNLPPPSVHSSSTLNLSHHLSSVPTSLSMGHPSVSLTHPSVSMSMAHSSIPAGMNLAHLSVPTTLGLPHPGIPSAGLNLSHHSSGLNLTHPVSTSSSLNLSQHASALGSLNLSHNNSGHQQNTGPPLQSLNLSQSNCKEPPTTAHTTNIPHSHYYPITTPSSPNPTKNNLVTTTVPPSSNHPINHASKNSTSSSVISSSVSKSPPATVQSTNQTSTKSNEIANNEVGNSSTVVQASATTTTSLQPFEINGGANSSSDESKEITSAEPTTAISSVTDEPKRISTPQQQSTVKADDIDVKNASSTTMAVVTTATTTSSPTNEQQVSDSTTKLDELTKTGDEQTRQFRSGEESSL</sequence>
<dbReference type="PANTHER" id="PTHR40240:SF1">
    <property type="entry name" value="PLEXUS, ISOFORM A"/>
    <property type="match status" value="1"/>
</dbReference>
<dbReference type="GO" id="GO:0005694">
    <property type="term" value="C:chromosome"/>
    <property type="evidence" value="ECO:0007669"/>
    <property type="project" value="UniProtKB-ARBA"/>
</dbReference>
<feature type="region of interest" description="Disordered" evidence="5">
    <location>
        <begin position="928"/>
        <end position="995"/>
    </location>
</feature>
<feature type="region of interest" description="Disordered" evidence="5">
    <location>
        <begin position="1833"/>
        <end position="1953"/>
    </location>
</feature>
<dbReference type="PROSITE" id="PS00598">
    <property type="entry name" value="CHROMO_1"/>
    <property type="match status" value="1"/>
</dbReference>
<dbReference type="InterPro" id="IPR023780">
    <property type="entry name" value="Chromo_domain"/>
</dbReference>
<dbReference type="CDD" id="cd22249">
    <property type="entry name" value="UDM1_RNF168_RNF169-like"/>
    <property type="match status" value="1"/>
</dbReference>
<dbReference type="PROSITE" id="PS50013">
    <property type="entry name" value="CHROMO_2"/>
    <property type="match status" value="1"/>
</dbReference>
<feature type="region of interest" description="Disordered" evidence="5">
    <location>
        <begin position="1965"/>
        <end position="2020"/>
    </location>
</feature>
<dbReference type="GO" id="GO:0005634">
    <property type="term" value="C:nucleus"/>
    <property type="evidence" value="ECO:0007669"/>
    <property type="project" value="UniProtKB-SubCell"/>
</dbReference>
<dbReference type="Gene3D" id="2.170.270.10">
    <property type="entry name" value="SET domain"/>
    <property type="match status" value="1"/>
</dbReference>
<comment type="caution">
    <text evidence="8">The sequence shown here is derived from an EMBL/GenBank/DDBJ whole genome shotgun (WGS) entry which is preliminary data.</text>
</comment>
<feature type="region of interest" description="Disordered" evidence="5">
    <location>
        <begin position="1073"/>
        <end position="1103"/>
    </location>
</feature>
<feature type="compositionally biased region" description="Basic and acidic residues" evidence="5">
    <location>
        <begin position="1421"/>
        <end position="1439"/>
    </location>
</feature>
<feature type="compositionally biased region" description="Basic and acidic residues" evidence="5">
    <location>
        <begin position="973"/>
        <end position="983"/>
    </location>
</feature>
<evidence type="ECO:0000256" key="2">
    <source>
        <dbReference type="ARBA" id="ARBA00022603"/>
    </source>
</evidence>
<dbReference type="EMBL" id="WJQU01000001">
    <property type="protein sequence ID" value="KAJ6645282.1"/>
    <property type="molecule type" value="Genomic_DNA"/>
</dbReference>
<dbReference type="GO" id="GO:0042054">
    <property type="term" value="F:histone methyltransferase activity"/>
    <property type="evidence" value="ECO:0007669"/>
    <property type="project" value="InterPro"/>
</dbReference>
<feature type="compositionally biased region" description="Polar residues" evidence="5">
    <location>
        <begin position="40"/>
        <end position="56"/>
    </location>
</feature>
<dbReference type="OrthoDB" id="8744624at2759"/>
<feature type="region of interest" description="Disordered" evidence="5">
    <location>
        <begin position="2034"/>
        <end position="2076"/>
    </location>
</feature>
<accession>A0A9Q0N8I9</accession>
<reference evidence="8" key="1">
    <citation type="submission" date="2022-07" db="EMBL/GenBank/DDBJ databases">
        <authorList>
            <person name="Trinca V."/>
            <person name="Uliana J.V.C."/>
            <person name="Torres T.T."/>
            <person name="Ward R.J."/>
            <person name="Monesi N."/>
        </authorList>
    </citation>
    <scope>NUCLEOTIDE SEQUENCE</scope>
    <source>
        <strain evidence="8">HSMRA1968</strain>
        <tissue evidence="8">Whole embryos</tissue>
    </source>
</reference>
<dbReference type="InterPro" id="IPR000953">
    <property type="entry name" value="Chromo/chromo_shadow_dom"/>
</dbReference>
<feature type="compositionally biased region" description="Polar residues" evidence="5">
    <location>
        <begin position="1882"/>
        <end position="1906"/>
    </location>
</feature>
<evidence type="ECO:0000313" key="8">
    <source>
        <dbReference type="EMBL" id="KAJ6645282.1"/>
    </source>
</evidence>
<dbReference type="Proteomes" id="UP001151699">
    <property type="component" value="Chromosome A"/>
</dbReference>
<dbReference type="InterPro" id="IPR023779">
    <property type="entry name" value="Chromodomain_CS"/>
</dbReference>
<keyword evidence="9" id="KW-1185">Reference proteome</keyword>
<evidence type="ECO:0000259" key="6">
    <source>
        <dbReference type="PROSITE" id="PS50013"/>
    </source>
</evidence>
<feature type="compositionally biased region" description="Basic and acidic residues" evidence="5">
    <location>
        <begin position="2052"/>
        <end position="2076"/>
    </location>
</feature>
<feature type="compositionally biased region" description="Polar residues" evidence="5">
    <location>
        <begin position="1989"/>
        <end position="1999"/>
    </location>
</feature>
<feature type="region of interest" description="Disordered" evidence="5">
    <location>
        <begin position="1586"/>
        <end position="1660"/>
    </location>
</feature>
<keyword evidence="2" id="KW-0808">Transferase</keyword>
<feature type="compositionally biased region" description="Low complexity" evidence="5">
    <location>
        <begin position="1341"/>
        <end position="1354"/>
    </location>
</feature>
<evidence type="ECO:0000259" key="7">
    <source>
        <dbReference type="PROSITE" id="PS50867"/>
    </source>
</evidence>
<feature type="compositionally biased region" description="Polar residues" evidence="5">
    <location>
        <begin position="1928"/>
        <end position="1952"/>
    </location>
</feature>
<feature type="compositionally biased region" description="Polar residues" evidence="5">
    <location>
        <begin position="1833"/>
        <end position="1874"/>
    </location>
</feature>
<feature type="compositionally biased region" description="Low complexity" evidence="5">
    <location>
        <begin position="1911"/>
        <end position="1927"/>
    </location>
</feature>
<protein>
    <submittedName>
        <fullName evidence="8">Histone-lysine N-methyltransferase, H3 lysine-9 specific</fullName>
    </submittedName>
</protein>
<comment type="subcellular location">
    <subcellularLocation>
        <location evidence="1">Nucleus</location>
    </subcellularLocation>
</comment>
<name>A0A9Q0N8I9_9DIPT</name>
<dbReference type="SMART" id="SM00468">
    <property type="entry name" value="PreSET"/>
    <property type="match status" value="1"/>
</dbReference>
<evidence type="ECO:0000256" key="1">
    <source>
        <dbReference type="ARBA" id="ARBA00004123"/>
    </source>
</evidence>
<dbReference type="PROSITE" id="PS50867">
    <property type="entry name" value="PRE_SET"/>
    <property type="match status" value="1"/>
</dbReference>
<feature type="domain" description="Pre-SET" evidence="7">
    <location>
        <begin position="775"/>
        <end position="836"/>
    </location>
</feature>
<dbReference type="Pfam" id="PF00385">
    <property type="entry name" value="Chromo"/>
    <property type="match status" value="1"/>
</dbReference>
<feature type="region of interest" description="Disordered" evidence="5">
    <location>
        <begin position="1287"/>
        <end position="1466"/>
    </location>
</feature>
<evidence type="ECO:0000256" key="4">
    <source>
        <dbReference type="ARBA" id="ARBA00023242"/>
    </source>
</evidence>
<feature type="domain" description="Chromo" evidence="6">
    <location>
        <begin position="555"/>
        <end position="612"/>
    </location>
</feature>
<dbReference type="InterPro" id="IPR007728">
    <property type="entry name" value="Pre-SET_dom"/>
</dbReference>
<dbReference type="SUPFAM" id="SSF82199">
    <property type="entry name" value="SET domain"/>
    <property type="match status" value="1"/>
</dbReference>
<keyword evidence="2" id="KW-0489">Methyltransferase</keyword>
<evidence type="ECO:0000256" key="3">
    <source>
        <dbReference type="ARBA" id="ARBA00022691"/>
    </source>
</evidence>
<evidence type="ECO:0000256" key="5">
    <source>
        <dbReference type="SAM" id="MobiDB-lite"/>
    </source>
</evidence>
<dbReference type="SUPFAM" id="SSF54160">
    <property type="entry name" value="Chromo domain-like"/>
    <property type="match status" value="1"/>
</dbReference>
<feature type="compositionally biased region" description="Polar residues" evidence="5">
    <location>
        <begin position="1393"/>
        <end position="1416"/>
    </location>
</feature>
<dbReference type="InterPro" id="IPR016197">
    <property type="entry name" value="Chromo-like_dom_sf"/>
</dbReference>
<feature type="compositionally biased region" description="Polar residues" evidence="5">
    <location>
        <begin position="933"/>
        <end position="959"/>
    </location>
</feature>
<feature type="region of interest" description="Disordered" evidence="5">
    <location>
        <begin position="32"/>
        <end position="56"/>
    </location>
</feature>
<dbReference type="SMART" id="SM00298">
    <property type="entry name" value="CHROMO"/>
    <property type="match status" value="1"/>
</dbReference>
<keyword evidence="3" id="KW-0949">S-adenosyl-L-methionine</keyword>
<proteinExistence type="predicted"/>
<evidence type="ECO:0000313" key="9">
    <source>
        <dbReference type="Proteomes" id="UP001151699"/>
    </source>
</evidence>
<organism evidence="8 9">
    <name type="scientific">Pseudolycoriella hygida</name>
    <dbReference type="NCBI Taxonomy" id="35572"/>
    <lineage>
        <taxon>Eukaryota</taxon>
        <taxon>Metazoa</taxon>
        <taxon>Ecdysozoa</taxon>
        <taxon>Arthropoda</taxon>
        <taxon>Hexapoda</taxon>
        <taxon>Insecta</taxon>
        <taxon>Pterygota</taxon>
        <taxon>Neoptera</taxon>
        <taxon>Endopterygota</taxon>
        <taxon>Diptera</taxon>
        <taxon>Nematocera</taxon>
        <taxon>Sciaroidea</taxon>
        <taxon>Sciaridae</taxon>
        <taxon>Pseudolycoriella</taxon>
    </lineage>
</organism>
<keyword evidence="4" id="KW-0539">Nucleus</keyword>
<gene>
    <name evidence="8" type="primary">CLR4</name>
    <name evidence="8" type="ORF">Bhyg_00486</name>
</gene>
<dbReference type="InterPro" id="IPR046341">
    <property type="entry name" value="SET_dom_sf"/>
</dbReference>
<dbReference type="Gene3D" id="2.40.50.40">
    <property type="match status" value="1"/>
</dbReference>
<feature type="non-terminal residue" evidence="8">
    <location>
        <position position="1"/>
    </location>
</feature>